<dbReference type="GO" id="GO:0003677">
    <property type="term" value="F:DNA binding"/>
    <property type="evidence" value="ECO:0007669"/>
    <property type="project" value="UniProtKB-KW"/>
</dbReference>
<evidence type="ECO:0000313" key="2">
    <source>
        <dbReference type="EMBL" id="MBB4681803.1"/>
    </source>
</evidence>
<dbReference type="AlphaFoldDB" id="A0A7W7FYM2"/>
<proteinExistence type="predicted"/>
<keyword evidence="3" id="KW-1185">Reference proteome</keyword>
<feature type="compositionally biased region" description="Gly residues" evidence="1">
    <location>
        <begin position="1"/>
        <end position="18"/>
    </location>
</feature>
<keyword evidence="2" id="KW-0238">DNA-binding</keyword>
<dbReference type="EMBL" id="JACHMH010000001">
    <property type="protein sequence ID" value="MBB4681803.1"/>
    <property type="molecule type" value="Genomic_DNA"/>
</dbReference>
<gene>
    <name evidence="2" type="ORF">HNR67_007921</name>
</gene>
<sequence length="124" mass="13335">MHEGNGGSMPPGGGGGAGFKVNKENVLQMAKETQDTAQWLYEEVRVCEADIRMEPARLDPVSKDVAKVLNGMFADNADSYVQRGYQYVRTLEDAVAQMKAAAKDYGYTDAEITTALAGEGNPNA</sequence>
<evidence type="ECO:0000313" key="3">
    <source>
        <dbReference type="Proteomes" id="UP000533598"/>
    </source>
</evidence>
<feature type="region of interest" description="Disordered" evidence="1">
    <location>
        <begin position="1"/>
        <end position="20"/>
    </location>
</feature>
<comment type="caution">
    <text evidence="2">The sequence shown here is derived from an EMBL/GenBank/DDBJ whole genome shotgun (WGS) entry which is preliminary data.</text>
</comment>
<protein>
    <submittedName>
        <fullName evidence="2">DNA-binding phage protein</fullName>
    </submittedName>
</protein>
<organism evidence="2 3">
    <name type="scientific">Crossiella cryophila</name>
    <dbReference type="NCBI Taxonomy" id="43355"/>
    <lineage>
        <taxon>Bacteria</taxon>
        <taxon>Bacillati</taxon>
        <taxon>Actinomycetota</taxon>
        <taxon>Actinomycetes</taxon>
        <taxon>Pseudonocardiales</taxon>
        <taxon>Pseudonocardiaceae</taxon>
        <taxon>Crossiella</taxon>
    </lineage>
</organism>
<name>A0A7W7FYM2_9PSEU</name>
<reference evidence="2 3" key="1">
    <citation type="submission" date="2020-08" db="EMBL/GenBank/DDBJ databases">
        <title>Sequencing the genomes of 1000 actinobacteria strains.</title>
        <authorList>
            <person name="Klenk H.-P."/>
        </authorList>
    </citation>
    <scope>NUCLEOTIDE SEQUENCE [LARGE SCALE GENOMIC DNA]</scope>
    <source>
        <strain evidence="2 3">DSM 44230</strain>
    </source>
</reference>
<dbReference type="RefSeq" id="WP_185008655.1">
    <property type="nucleotide sequence ID" value="NZ_BAAAUI010000082.1"/>
</dbReference>
<dbReference type="Proteomes" id="UP000533598">
    <property type="component" value="Unassembled WGS sequence"/>
</dbReference>
<evidence type="ECO:0000256" key="1">
    <source>
        <dbReference type="SAM" id="MobiDB-lite"/>
    </source>
</evidence>
<accession>A0A7W7FYM2</accession>
<dbReference type="Gene3D" id="1.10.287.850">
    <property type="entry name" value="HP0062-like domain"/>
    <property type="match status" value="1"/>
</dbReference>